<evidence type="ECO:0000313" key="10">
    <source>
        <dbReference type="Proteomes" id="UP000250919"/>
    </source>
</evidence>
<sequence length="282" mass="32784">MNLINKEKIRYVFSRIKRKGVLNTISGINRKYIKSKFIESFLSKLISSKLYVPDFPKIIQIETRSGCNYSCSFCPTNKVKMKQGKMQQELFDKIVEQLKNFNGYISLFFRNEPLMDKRIIDWAQKIKNETNAKIIIQTNGSLLNETIAKELGQYAELIVNDYTDDKIVMKKIKKWEENITDNLIFVTRDNSESLTNRAGNIGEKKKVFLNNSCVKPFTELTITFSGTVVLCCQDWMEEAIIGDLNHQSILEIWNSNNLNEIREQLKNRNRIGICEYCDFVGV</sequence>
<dbReference type="Proteomes" id="UP000250919">
    <property type="component" value="Unassembled WGS sequence"/>
</dbReference>
<dbReference type="InterPro" id="IPR023885">
    <property type="entry name" value="4Fe4S-binding_SPASM_dom"/>
</dbReference>
<dbReference type="Gene3D" id="3.20.20.70">
    <property type="entry name" value="Aldolase class I"/>
    <property type="match status" value="1"/>
</dbReference>
<dbReference type="InterPro" id="IPR050377">
    <property type="entry name" value="Radical_SAM_PqqE_MftC-like"/>
</dbReference>
<dbReference type="PANTHER" id="PTHR11228:SF7">
    <property type="entry name" value="PQQA PEPTIDE CYCLASE"/>
    <property type="match status" value="1"/>
</dbReference>
<dbReference type="AlphaFoldDB" id="A0A329XGI1"/>
<comment type="caution">
    <text evidence="9">The sequence shown here is derived from an EMBL/GenBank/DDBJ whole genome shotgun (WGS) entry which is preliminary data.</text>
</comment>
<dbReference type="CDD" id="cd21109">
    <property type="entry name" value="SPASM"/>
    <property type="match status" value="1"/>
</dbReference>
<evidence type="ECO:0000256" key="4">
    <source>
        <dbReference type="ARBA" id="ARBA00023004"/>
    </source>
</evidence>
<keyword evidence="5" id="KW-0411">Iron-sulfur</keyword>
<dbReference type="GO" id="GO:0003824">
    <property type="term" value="F:catalytic activity"/>
    <property type="evidence" value="ECO:0007669"/>
    <property type="project" value="InterPro"/>
</dbReference>
<keyword evidence="2" id="KW-0949">S-adenosyl-L-methionine</keyword>
<dbReference type="RefSeq" id="WP_112894473.1">
    <property type="nucleotide sequence ID" value="NZ_CAWNYH010000004.1"/>
</dbReference>
<evidence type="ECO:0000313" key="9">
    <source>
        <dbReference type="EMBL" id="RAX13823.1"/>
    </source>
</evidence>
<reference evidence="8 11" key="3">
    <citation type="submission" date="2019-12" db="EMBL/GenBank/DDBJ databases">
        <title>Engineering Photorhabdus to improve their lethality against agricultural pests.</title>
        <authorList>
            <person name="Machado R.A.R."/>
        </authorList>
    </citation>
    <scope>NUCLEOTIDE SEQUENCE [LARGE SCALE GENOMIC DNA]</scope>
    <source>
        <strain evidence="8 11">M-CN4</strain>
    </source>
</reference>
<dbReference type="GeneID" id="88805281"/>
<reference evidence="9 10" key="2">
    <citation type="journal article" date="2018" name="Int. J. Syst. Evol. Microbiol.">
        <title>Whole-genome-based revisit of Photorhabdus phylogeny: proposal for the elevation of most Photorhabdus subspecies to the species level and description of one novel species Photorhabdus bodei sp. nov., and one novel subspecies Photorhabdus laumondii subsp. clarkei subsp. nov.</title>
        <authorList>
            <person name="Machado R.A.R."/>
            <person name="Wuthrich D."/>
            <person name="Kuhnert P."/>
            <person name="Arce C.C.M."/>
            <person name="Thonen L."/>
            <person name="Ruiz C."/>
            <person name="Zhang X."/>
            <person name="Robert C.A.M."/>
            <person name="Karimi J."/>
            <person name="Kamali S."/>
            <person name="Ma J."/>
            <person name="Bruggmann R."/>
            <person name="Erb M."/>
        </authorList>
    </citation>
    <scope>NUCLEOTIDE SEQUENCE [LARGE SCALE GENOMIC DNA]</scope>
    <source>
        <strain evidence="9 10">LJ24-63</strain>
    </source>
</reference>
<reference evidence="9" key="1">
    <citation type="submission" date="2017-08" db="EMBL/GenBank/DDBJ databases">
        <authorList>
            <person name="de Groot N.N."/>
        </authorList>
    </citation>
    <scope>NUCLEOTIDE SEQUENCE</scope>
    <source>
        <strain evidence="9">LJ24-63</strain>
    </source>
</reference>
<dbReference type="SFLD" id="SFLDS00029">
    <property type="entry name" value="Radical_SAM"/>
    <property type="match status" value="1"/>
</dbReference>
<dbReference type="InterPro" id="IPR013785">
    <property type="entry name" value="Aldolase_TIM"/>
</dbReference>
<evidence type="ECO:0000313" key="8">
    <source>
        <dbReference type="EMBL" id="NDL02902.1"/>
    </source>
</evidence>
<dbReference type="Pfam" id="PF13186">
    <property type="entry name" value="SPASM"/>
    <property type="match status" value="1"/>
</dbReference>
<keyword evidence="3" id="KW-0479">Metal-binding</keyword>
<dbReference type="InterPro" id="IPR058240">
    <property type="entry name" value="rSAM_sf"/>
</dbReference>
<feature type="domain" description="4Fe4S-binding SPASM" evidence="7">
    <location>
        <begin position="213"/>
        <end position="278"/>
    </location>
</feature>
<dbReference type="Proteomes" id="UP000466619">
    <property type="component" value="Unassembled WGS sequence"/>
</dbReference>
<dbReference type="InterPro" id="IPR007197">
    <property type="entry name" value="rSAM"/>
</dbReference>
<evidence type="ECO:0000259" key="7">
    <source>
        <dbReference type="Pfam" id="PF13186"/>
    </source>
</evidence>
<feature type="domain" description="Radical SAM core" evidence="6">
    <location>
        <begin position="65"/>
        <end position="155"/>
    </location>
</feature>
<comment type="cofactor">
    <cofactor evidence="1">
        <name>[4Fe-4S] cluster</name>
        <dbReference type="ChEBI" id="CHEBI:49883"/>
    </cofactor>
</comment>
<dbReference type="SUPFAM" id="SSF102114">
    <property type="entry name" value="Radical SAM enzymes"/>
    <property type="match status" value="1"/>
</dbReference>
<evidence type="ECO:0000259" key="6">
    <source>
        <dbReference type="Pfam" id="PF04055"/>
    </source>
</evidence>
<dbReference type="EMBL" id="WSFC01000009">
    <property type="protein sequence ID" value="NDL02902.1"/>
    <property type="molecule type" value="Genomic_DNA"/>
</dbReference>
<proteinExistence type="predicted"/>
<evidence type="ECO:0000256" key="2">
    <source>
        <dbReference type="ARBA" id="ARBA00022691"/>
    </source>
</evidence>
<gene>
    <name evidence="9" type="ORF">CKY02_05125</name>
    <name evidence="8" type="ORF">GPY48_06425</name>
</gene>
<accession>A0A329XGI1</accession>
<dbReference type="GO" id="GO:0051536">
    <property type="term" value="F:iron-sulfur cluster binding"/>
    <property type="evidence" value="ECO:0007669"/>
    <property type="project" value="UniProtKB-KW"/>
</dbReference>
<dbReference type="EMBL" id="NSCM01000004">
    <property type="protein sequence ID" value="RAX13823.1"/>
    <property type="molecule type" value="Genomic_DNA"/>
</dbReference>
<organism evidence="9 10">
    <name type="scientific">Photorhabdus bodei</name>
    <dbReference type="NCBI Taxonomy" id="2029681"/>
    <lineage>
        <taxon>Bacteria</taxon>
        <taxon>Pseudomonadati</taxon>
        <taxon>Pseudomonadota</taxon>
        <taxon>Gammaproteobacteria</taxon>
        <taxon>Enterobacterales</taxon>
        <taxon>Morganellaceae</taxon>
        <taxon>Photorhabdus</taxon>
    </lineage>
</organism>
<keyword evidence="4" id="KW-0408">Iron</keyword>
<keyword evidence="11" id="KW-1185">Reference proteome</keyword>
<evidence type="ECO:0000313" key="11">
    <source>
        <dbReference type="Proteomes" id="UP000466619"/>
    </source>
</evidence>
<evidence type="ECO:0000256" key="5">
    <source>
        <dbReference type="ARBA" id="ARBA00023014"/>
    </source>
</evidence>
<protein>
    <submittedName>
        <fullName evidence="9">Radical SAM protein</fullName>
    </submittedName>
</protein>
<dbReference type="Pfam" id="PF04055">
    <property type="entry name" value="Radical_SAM"/>
    <property type="match status" value="1"/>
</dbReference>
<dbReference type="GO" id="GO:0046872">
    <property type="term" value="F:metal ion binding"/>
    <property type="evidence" value="ECO:0007669"/>
    <property type="project" value="UniProtKB-KW"/>
</dbReference>
<dbReference type="PANTHER" id="PTHR11228">
    <property type="entry name" value="RADICAL SAM DOMAIN PROTEIN"/>
    <property type="match status" value="1"/>
</dbReference>
<evidence type="ECO:0000256" key="1">
    <source>
        <dbReference type="ARBA" id="ARBA00001966"/>
    </source>
</evidence>
<evidence type="ECO:0000256" key="3">
    <source>
        <dbReference type="ARBA" id="ARBA00022723"/>
    </source>
</evidence>
<name>A0A329XGI1_9GAMM</name>
<dbReference type="CDD" id="cd01335">
    <property type="entry name" value="Radical_SAM"/>
    <property type="match status" value="1"/>
</dbReference>